<accession>A0A286DUH2</accession>
<dbReference type="SUPFAM" id="SSF53850">
    <property type="entry name" value="Periplasmic binding protein-like II"/>
    <property type="match status" value="1"/>
</dbReference>
<gene>
    <name evidence="1" type="ORF">SAMN06297387_105114</name>
</gene>
<protein>
    <submittedName>
        <fullName evidence="1">Uncharacterized protein</fullName>
    </submittedName>
</protein>
<dbReference type="EMBL" id="OCNE01000005">
    <property type="protein sequence ID" value="SOD62298.1"/>
    <property type="molecule type" value="Genomic_DNA"/>
</dbReference>
<name>A0A286DUH2_9ACTN</name>
<sequence length="195" mass="21446">MTETAVRAAYHTRLLPRYRYRSVATLADEPEGLTCSVAVGTEYFAGLAERLSGYPSFELAADSVKRRQEDALLVPGAYAEVRGFFFDPELVAVGAFLSRLPDMVLVASDGGKADSYRRLCHQPATLRLLDQIDKSFDEVLPATSNTTAVRDIVQGRPDTLAVTNRLVAEHHGLDVVQVLARGTSMAFIVFERKPE</sequence>
<evidence type="ECO:0000313" key="1">
    <source>
        <dbReference type="EMBL" id="SOD62298.1"/>
    </source>
</evidence>
<evidence type="ECO:0000313" key="2">
    <source>
        <dbReference type="Proteomes" id="UP000219072"/>
    </source>
</evidence>
<dbReference type="Proteomes" id="UP000219072">
    <property type="component" value="Unassembled WGS sequence"/>
</dbReference>
<dbReference type="AlphaFoldDB" id="A0A286DUH2"/>
<keyword evidence="2" id="KW-1185">Reference proteome</keyword>
<dbReference type="OrthoDB" id="2583080at2"/>
<organism evidence="1 2">
    <name type="scientific">Streptomyces zhaozhouensis</name>
    <dbReference type="NCBI Taxonomy" id="1300267"/>
    <lineage>
        <taxon>Bacteria</taxon>
        <taxon>Bacillati</taxon>
        <taxon>Actinomycetota</taxon>
        <taxon>Actinomycetes</taxon>
        <taxon>Kitasatosporales</taxon>
        <taxon>Streptomycetaceae</taxon>
        <taxon>Streptomyces</taxon>
    </lineage>
</organism>
<reference evidence="1 2" key="1">
    <citation type="submission" date="2017-09" db="EMBL/GenBank/DDBJ databases">
        <authorList>
            <person name="Ehlers B."/>
            <person name="Leendertz F.H."/>
        </authorList>
    </citation>
    <scope>NUCLEOTIDE SEQUENCE [LARGE SCALE GENOMIC DNA]</scope>
    <source>
        <strain evidence="1 2">CGMCC 4.7095</strain>
    </source>
</reference>
<proteinExistence type="predicted"/>
<dbReference type="RefSeq" id="WP_097230779.1">
    <property type="nucleotide sequence ID" value="NZ_OCNE01000005.1"/>
</dbReference>